<sequence length="156" mass="18385">MEDEVIYARDIDDCSVCPLYEKDCPGGWTSSGSGTPIEPPCTSWNGDEEIYEGMYDRDYRDYEYAEVSYKEKQAREQKAREKQHKEYLERRIAEYSNYGNVKTRYVGECPDKWYCPRCHNWFYPNGCASPYRDRDGIETSICPICNTRLAHSYELD</sequence>
<organism evidence="1">
    <name type="scientific">Siphoviridae sp. ctnpt50</name>
    <dbReference type="NCBI Taxonomy" id="2827941"/>
    <lineage>
        <taxon>Viruses</taxon>
        <taxon>Duplodnaviria</taxon>
        <taxon>Heunggongvirae</taxon>
        <taxon>Uroviricota</taxon>
        <taxon>Caudoviricetes</taxon>
    </lineage>
</organism>
<name>A0A8S5SDD1_9CAUD</name>
<evidence type="ECO:0000313" key="1">
    <source>
        <dbReference type="EMBL" id="DAF48981.1"/>
    </source>
</evidence>
<reference evidence="1" key="1">
    <citation type="journal article" date="2021" name="Proc. Natl. Acad. Sci. U.S.A.">
        <title>A Catalog of Tens of Thousands of Viruses from Human Metagenomes Reveals Hidden Associations with Chronic Diseases.</title>
        <authorList>
            <person name="Tisza M.J."/>
            <person name="Buck C.B."/>
        </authorList>
    </citation>
    <scope>NUCLEOTIDE SEQUENCE</scope>
    <source>
        <strain evidence="1">Ctnpt50</strain>
    </source>
</reference>
<dbReference type="EMBL" id="BK032577">
    <property type="protein sequence ID" value="DAF48981.1"/>
    <property type="molecule type" value="Genomic_DNA"/>
</dbReference>
<accession>A0A8S5SDD1</accession>
<protein>
    <submittedName>
        <fullName evidence="1">Transcription initiation factor IIE, alpha FINGER, Transcription</fullName>
    </submittedName>
</protein>
<proteinExistence type="predicted"/>